<dbReference type="EMBL" id="CALLCH030000008">
    <property type="protein sequence ID" value="CAI4213565.1"/>
    <property type="molecule type" value="Genomic_DNA"/>
</dbReference>
<evidence type="ECO:0000313" key="3">
    <source>
        <dbReference type="Proteomes" id="UP000838763"/>
    </source>
</evidence>
<keyword evidence="3" id="KW-1185">Reference proteome</keyword>
<feature type="compositionally biased region" description="Basic and acidic residues" evidence="1">
    <location>
        <begin position="116"/>
        <end position="125"/>
    </location>
</feature>
<evidence type="ECO:0000256" key="1">
    <source>
        <dbReference type="SAM" id="MobiDB-lite"/>
    </source>
</evidence>
<evidence type="ECO:0000313" key="2">
    <source>
        <dbReference type="EMBL" id="CAI4213565.1"/>
    </source>
</evidence>
<dbReference type="AlphaFoldDB" id="A0A9P1H0B3"/>
<organism evidence="2 3">
    <name type="scientific">Parascedosporium putredinis</name>
    <dbReference type="NCBI Taxonomy" id="1442378"/>
    <lineage>
        <taxon>Eukaryota</taxon>
        <taxon>Fungi</taxon>
        <taxon>Dikarya</taxon>
        <taxon>Ascomycota</taxon>
        <taxon>Pezizomycotina</taxon>
        <taxon>Sordariomycetes</taxon>
        <taxon>Hypocreomycetidae</taxon>
        <taxon>Microascales</taxon>
        <taxon>Microascaceae</taxon>
        <taxon>Parascedosporium</taxon>
    </lineage>
</organism>
<proteinExistence type="predicted"/>
<name>A0A9P1H0B3_9PEZI</name>
<sequence length="125" mass="13974">MFLVELQSAVTCQRASQRPGRQRCPEKSFYKRYRESKASKSGAISDEDMLKYTGKTKAEINEWSKMAPGSRETNRRAASPPGPAVLAAWRRATDTEDGDGMPIPREISPQQQAPAADKKSEEEQK</sequence>
<reference evidence="2" key="1">
    <citation type="submission" date="2022-11" db="EMBL/GenBank/DDBJ databases">
        <authorList>
            <person name="Scott C."/>
            <person name="Bruce N."/>
        </authorList>
    </citation>
    <scope>NUCLEOTIDE SEQUENCE</scope>
</reference>
<protein>
    <submittedName>
        <fullName evidence="2">Uncharacterized protein</fullName>
    </submittedName>
</protein>
<dbReference type="OrthoDB" id="4837859at2759"/>
<comment type="caution">
    <text evidence="2">The sequence shown here is derived from an EMBL/GenBank/DDBJ whole genome shotgun (WGS) entry which is preliminary data.</text>
</comment>
<dbReference type="Proteomes" id="UP000838763">
    <property type="component" value="Unassembled WGS sequence"/>
</dbReference>
<feature type="region of interest" description="Disordered" evidence="1">
    <location>
        <begin position="64"/>
        <end position="125"/>
    </location>
</feature>
<accession>A0A9P1H0B3</accession>
<gene>
    <name evidence="2" type="ORF">PPNO1_LOCUS3311</name>
</gene>